<comment type="similarity">
    <text evidence="1">Belongs to the DnaB/DnaD family.</text>
</comment>
<evidence type="ECO:0000256" key="2">
    <source>
        <dbReference type="SAM" id="MobiDB-lite"/>
    </source>
</evidence>
<sequence>MNFIGQILPVDGYYVLLKDQLTADYTTSLTHLYQPLIGMQAVMLYQTLLHELEFQKDSPQTHHTLMNYLNIPLDELYKARLNLEGIGLLKTYKKQLEQSTMFTYEIQCPFSPNDFFHDAMLSQLLYHQLGHEKFSMLKNRYKVTTHGDLGENITASFNDVFQTFTPTLEVVKPISSNDLNNDTTNSVDLHWMEQMLKQRMIPVGQVLTPDNRKLISQMMELYDLDNYEIEKSILWALNEENLLDCDEFKNACHDLFKSKHNNATIKLTERITFPKQKEQTEPKTKEEMLIQKLETISPKQLLEDLSGGHQASEQDMKIIRDVMTSQGLPSPVMNVLIHYVLLQSDMKLSKAYLEKIASHWSRAKIKTAKDAMEFAKKERDKFQKTNNKKQNYNYTKRNTKEIIPDWFKERKGNRKESQTENPPINSKQPIVNLEEEKAKLHALLNQKQKNN</sequence>
<dbReference type="InterPro" id="IPR058660">
    <property type="entry name" value="WHD_DnaB"/>
</dbReference>
<dbReference type="EMBL" id="LGTK01000058">
    <property type="protein sequence ID" value="KPH72171.1"/>
    <property type="molecule type" value="Genomic_DNA"/>
</dbReference>
<comment type="caution">
    <text evidence="5">The sequence shown here is derived from an EMBL/GenBank/DDBJ whole genome shotgun (WGS) entry which is preliminary data.</text>
</comment>
<organism evidence="5 6">
    <name type="scientific">Oceanobacillus caeni</name>
    <dbReference type="NCBI Taxonomy" id="405946"/>
    <lineage>
        <taxon>Bacteria</taxon>
        <taxon>Bacillati</taxon>
        <taxon>Bacillota</taxon>
        <taxon>Bacilli</taxon>
        <taxon>Bacillales</taxon>
        <taxon>Bacillaceae</taxon>
        <taxon>Oceanobacillus</taxon>
    </lineage>
</organism>
<feature type="compositionally biased region" description="Basic and acidic residues" evidence="2">
    <location>
        <begin position="403"/>
        <end position="418"/>
    </location>
</feature>
<feature type="region of interest" description="Disordered" evidence="2">
    <location>
        <begin position="403"/>
        <end position="432"/>
    </location>
</feature>
<evidence type="ECO:0000256" key="1">
    <source>
        <dbReference type="ARBA" id="ARBA00093462"/>
    </source>
</evidence>
<gene>
    <name evidence="5" type="ORF">AFL42_13750</name>
</gene>
<protein>
    <submittedName>
        <fullName evidence="5">Chromosome replication initiation protein</fullName>
    </submittedName>
</protein>
<dbReference type="Pfam" id="PF07261">
    <property type="entry name" value="DnaB_2"/>
    <property type="match status" value="1"/>
</dbReference>
<evidence type="ECO:0000313" key="5">
    <source>
        <dbReference type="EMBL" id="KPH72171.1"/>
    </source>
</evidence>
<accession>A0ABR5MGW6</accession>
<dbReference type="Pfam" id="PF25888">
    <property type="entry name" value="WHD_DnaB"/>
    <property type="match status" value="1"/>
</dbReference>
<dbReference type="RefSeq" id="WP_060668945.1">
    <property type="nucleotide sequence ID" value="NZ_JARTGE010000130.1"/>
</dbReference>
<dbReference type="Proteomes" id="UP000037854">
    <property type="component" value="Unassembled WGS sequence"/>
</dbReference>
<keyword evidence="6" id="KW-1185">Reference proteome</keyword>
<proteinExistence type="inferred from homology"/>
<reference evidence="5 6" key="1">
    <citation type="submission" date="2015-07" db="EMBL/GenBank/DDBJ databases">
        <title>High-quality draft genome sequence of Oceanobacillus caeni HM6, a bacillus isolated from a human feces.</title>
        <authorList>
            <person name="Kumar J."/>
            <person name="Verma M.K."/>
            <person name="Pandey R."/>
            <person name="Bhambi M."/>
            <person name="Chauhan N."/>
        </authorList>
    </citation>
    <scope>NUCLEOTIDE SEQUENCE [LARGE SCALE GENOMIC DNA]</scope>
    <source>
        <strain evidence="5 6">HM6</strain>
    </source>
</reference>
<feature type="compositionally biased region" description="Polar residues" evidence="2">
    <location>
        <begin position="419"/>
        <end position="429"/>
    </location>
</feature>
<dbReference type="InterPro" id="IPR006343">
    <property type="entry name" value="DnaB/C_C"/>
</dbReference>
<evidence type="ECO:0000259" key="4">
    <source>
        <dbReference type="Pfam" id="PF25888"/>
    </source>
</evidence>
<name>A0ABR5MGW6_9BACI</name>
<evidence type="ECO:0000313" key="6">
    <source>
        <dbReference type="Proteomes" id="UP000037854"/>
    </source>
</evidence>
<evidence type="ECO:0000259" key="3">
    <source>
        <dbReference type="Pfam" id="PF07261"/>
    </source>
</evidence>
<feature type="domain" description="DnaB/C C-terminal" evidence="3">
    <location>
        <begin position="309"/>
        <end position="374"/>
    </location>
</feature>
<feature type="domain" description="Replicative helicase loading/DNA remodeling protein DnaB N-terminal winged helix" evidence="4">
    <location>
        <begin position="9"/>
        <end position="229"/>
    </location>
</feature>